<gene>
    <name evidence="2" type="ORF">V7S43_013392</name>
</gene>
<name>A0ABD3F4G4_9STRA</name>
<evidence type="ECO:0000256" key="1">
    <source>
        <dbReference type="SAM" id="MobiDB-lite"/>
    </source>
</evidence>
<organism evidence="2 3">
    <name type="scientific">Phytophthora oleae</name>
    <dbReference type="NCBI Taxonomy" id="2107226"/>
    <lineage>
        <taxon>Eukaryota</taxon>
        <taxon>Sar</taxon>
        <taxon>Stramenopiles</taxon>
        <taxon>Oomycota</taxon>
        <taxon>Peronosporomycetes</taxon>
        <taxon>Peronosporales</taxon>
        <taxon>Peronosporaceae</taxon>
        <taxon>Phytophthora</taxon>
    </lineage>
</organism>
<feature type="region of interest" description="Disordered" evidence="1">
    <location>
        <begin position="82"/>
        <end position="103"/>
    </location>
</feature>
<dbReference type="EMBL" id="JBIMZQ010000035">
    <property type="protein sequence ID" value="KAL3661633.1"/>
    <property type="molecule type" value="Genomic_DNA"/>
</dbReference>
<comment type="caution">
    <text evidence="2">The sequence shown here is derived from an EMBL/GenBank/DDBJ whole genome shotgun (WGS) entry which is preliminary data.</text>
</comment>
<sequence length="167" mass="18583">MARSFPIRKPKTDLGVHGVEKALAIRAKYVGGLGCSLTYMVAKVDRKEHCVSSMSFTGKLVPTMTEKNIFLDAEDLRTEGGRSKSTSVAVSAPPLGSVPHSHSAADIKDLKPTRQHSEPHEIALVNSYELIRLGYLVFGDKYLITFDEWDLLSSIVPFRSFCHFWND</sequence>
<keyword evidence="3" id="KW-1185">Reference proteome</keyword>
<dbReference type="Proteomes" id="UP001632037">
    <property type="component" value="Unassembled WGS sequence"/>
</dbReference>
<dbReference type="AlphaFoldDB" id="A0ABD3F4G4"/>
<protein>
    <submittedName>
        <fullName evidence="2">Uncharacterized protein</fullName>
    </submittedName>
</protein>
<evidence type="ECO:0000313" key="3">
    <source>
        <dbReference type="Proteomes" id="UP001632037"/>
    </source>
</evidence>
<reference evidence="2 3" key="1">
    <citation type="submission" date="2024-09" db="EMBL/GenBank/DDBJ databases">
        <title>Genome sequencing and assembly of Phytophthora oleae, isolate VK10A, causative agent of rot of olive drupes.</title>
        <authorList>
            <person name="Conti Taguali S."/>
            <person name="Riolo M."/>
            <person name="La Spada F."/>
            <person name="Cacciola S.O."/>
            <person name="Dionisio G."/>
        </authorList>
    </citation>
    <scope>NUCLEOTIDE SEQUENCE [LARGE SCALE GENOMIC DNA]</scope>
    <source>
        <strain evidence="2 3">VK10A</strain>
    </source>
</reference>
<accession>A0ABD3F4G4</accession>
<evidence type="ECO:0000313" key="2">
    <source>
        <dbReference type="EMBL" id="KAL3661633.1"/>
    </source>
</evidence>
<proteinExistence type="predicted"/>